<accession>A0ABS7HSP5</accession>
<name>A0ABS7HSP5_9MICO</name>
<dbReference type="PROSITE" id="PS51841">
    <property type="entry name" value="LTD"/>
    <property type="match status" value="1"/>
</dbReference>
<dbReference type="SUPFAM" id="SSF56300">
    <property type="entry name" value="Metallo-dependent phosphatases"/>
    <property type="match status" value="1"/>
</dbReference>
<evidence type="ECO:0000313" key="4">
    <source>
        <dbReference type="EMBL" id="MBW9108293.1"/>
    </source>
</evidence>
<feature type="compositionally biased region" description="Basic and acidic residues" evidence="1">
    <location>
        <begin position="309"/>
        <end position="320"/>
    </location>
</feature>
<evidence type="ECO:0000256" key="2">
    <source>
        <dbReference type="SAM" id="SignalP"/>
    </source>
</evidence>
<dbReference type="InterPro" id="IPR001322">
    <property type="entry name" value="Lamin_tail_dom"/>
</dbReference>
<feature type="signal peptide" evidence="2">
    <location>
        <begin position="1"/>
        <end position="30"/>
    </location>
</feature>
<keyword evidence="5" id="KW-1185">Reference proteome</keyword>
<proteinExistence type="predicted"/>
<dbReference type="RefSeq" id="WP_220338479.1">
    <property type="nucleotide sequence ID" value="NZ_JAEUAX010000001.1"/>
</dbReference>
<feature type="domain" description="LTD" evidence="3">
    <location>
        <begin position="186"/>
        <end position="307"/>
    </location>
</feature>
<dbReference type="Proteomes" id="UP000777440">
    <property type="component" value="Unassembled WGS sequence"/>
</dbReference>
<keyword evidence="2" id="KW-0732">Signal</keyword>
<dbReference type="Pfam" id="PF00149">
    <property type="entry name" value="Metallophos"/>
    <property type="match status" value="1"/>
</dbReference>
<dbReference type="InterPro" id="IPR004843">
    <property type="entry name" value="Calcineurin-like_PHP"/>
</dbReference>
<sequence length="1082" mass="113373">MRATNRVTTFLAASVLLVGIAASMGGPAGAAEARPAAVSTGTVRIDEVSPAGVRGPASGFFELANPAEHPVDLTGYAVFRCDEEGLRTRPTDPEADLAGVILAAGERRAFPTARLAERGYGLVVVAPSGETVDALAVYSDDPAPTTSECGGGAELPVTTAAALGESWQRAGSSADGRWVRAVATPGEPNRLAEASGASVRVSEIAAAGPDGHGDDFVELVNDGATIVDLHGWRLYRCTATGAVPPDALQHVFGADTALAPGGRLVVGGPAFAGESDVRVDTSLADTAYGALLVAADGRRVDGVGVSSREDTACQTGRDKLPSSLDYRTGQSWQRQPHGEFVIAARTPGEPNPAGSAAVAATVATEFAYGARPGVAVSEIATDPDIDGMPRRNFVEIANFGDREVDISGWTLVACGADGFRRFDDLAVVPSGTVLGSDDSWMAALAGTADAEDADAAYDDALELAGAGVWVQDAAGRRVDSVGIYHRNEMDSSVDRESPCTKGLALSTFAVDRLRGETLQRAAFTGDDATDFVPAAATPGAFAGSRAVSADDMIERALDRARSDAADSAIGQAAASVSVPYETQGTPVDVIAAHAGSSLSPLTSRTAPGEREVSAVRPTARDDAYDLPYVRMRVRLPEDGGPVSWSGRTVGRAEVRLSVWAPASGTGRHAGWRALDDAAGAATATDATATAAVRLEGVVRAEEVVDGTADLLVQVVPRAESAAAGADGLADPADYDLALGHITDTQYYSEAYPEVYAGEVAWLAENADARKLAFVTHTGDLVQNWVDPGQTEERARREYKVASRLQGVLDERGIANSVLPGNHDNKRGVSNDLFNEYFGPERYRDQPWFGGSLTPDDNSANWSAFEAGGARFVMISLPYAYGEREIAWAGDVVASHRDANIVISTHEHLTPATAEDDAERSTTSRWVSHGDLLWERVVAPNRNVVLVLSGHFHGLGAIVTENAGGIPGHSVLEALADYQEFRTPTGERASGFQRLLQVDLAAGVLAVDSFSVPLGATASHPYDYTQFLPDDGDAATPSNERPWRILAQGLQRRYTEEDDAFAVTLALQYAKAVETDAVTLGHG</sequence>
<dbReference type="Gene3D" id="3.60.21.10">
    <property type="match status" value="1"/>
</dbReference>
<dbReference type="InterPro" id="IPR051918">
    <property type="entry name" value="STPP_CPPED1"/>
</dbReference>
<dbReference type="SUPFAM" id="SSF74853">
    <property type="entry name" value="Lamin A/C globular tail domain"/>
    <property type="match status" value="2"/>
</dbReference>
<dbReference type="InterPro" id="IPR036415">
    <property type="entry name" value="Lamin_tail_dom_sf"/>
</dbReference>
<comment type="caution">
    <text evidence="4">The sequence shown here is derived from an EMBL/GenBank/DDBJ whole genome shotgun (WGS) entry which is preliminary data.</text>
</comment>
<evidence type="ECO:0000313" key="5">
    <source>
        <dbReference type="Proteomes" id="UP000777440"/>
    </source>
</evidence>
<feature type="chain" id="PRO_5046276060" evidence="2">
    <location>
        <begin position="31"/>
        <end position="1082"/>
    </location>
</feature>
<reference evidence="4 5" key="1">
    <citation type="journal article" date="2021" name="MBio">
        <title>Poor Competitiveness of Bradyrhizobium in Pigeon Pea Root Colonization in Indian Soils.</title>
        <authorList>
            <person name="Chalasani D."/>
            <person name="Basu A."/>
            <person name="Pullabhotla S.V.S.R.N."/>
            <person name="Jorrin B."/>
            <person name="Neal A.L."/>
            <person name="Poole P.S."/>
            <person name="Podile A.R."/>
            <person name="Tkacz A."/>
        </authorList>
    </citation>
    <scope>NUCLEOTIDE SEQUENCE [LARGE SCALE GENOMIC DNA]</scope>
    <source>
        <strain evidence="4 5">HU12</strain>
    </source>
</reference>
<dbReference type="InterPro" id="IPR029052">
    <property type="entry name" value="Metallo-depent_PP-like"/>
</dbReference>
<protein>
    <submittedName>
        <fullName evidence="4">Lamin tail domain-containing protein</fullName>
    </submittedName>
</protein>
<feature type="region of interest" description="Disordered" evidence="1">
    <location>
        <begin position="309"/>
        <end position="330"/>
    </location>
</feature>
<dbReference type="EMBL" id="JAEUAX010000001">
    <property type="protein sequence ID" value="MBW9108293.1"/>
    <property type="molecule type" value="Genomic_DNA"/>
</dbReference>
<dbReference type="PANTHER" id="PTHR43143">
    <property type="entry name" value="METALLOPHOSPHOESTERASE, CALCINEURIN SUPERFAMILY"/>
    <property type="match status" value="1"/>
</dbReference>
<gene>
    <name evidence="4" type="ORF">JNB61_00730</name>
</gene>
<evidence type="ECO:0000259" key="3">
    <source>
        <dbReference type="PROSITE" id="PS51841"/>
    </source>
</evidence>
<dbReference type="PANTHER" id="PTHR43143:SF5">
    <property type="entry name" value="SECRETED PROTEIN"/>
    <property type="match status" value="1"/>
</dbReference>
<dbReference type="Pfam" id="PF00932">
    <property type="entry name" value="LTD"/>
    <property type="match status" value="1"/>
</dbReference>
<evidence type="ECO:0000256" key="1">
    <source>
        <dbReference type="SAM" id="MobiDB-lite"/>
    </source>
</evidence>
<organism evidence="4 5">
    <name type="scientific">Microbacterium ureisolvens</name>
    <dbReference type="NCBI Taxonomy" id="2781186"/>
    <lineage>
        <taxon>Bacteria</taxon>
        <taxon>Bacillati</taxon>
        <taxon>Actinomycetota</taxon>
        <taxon>Actinomycetes</taxon>
        <taxon>Micrococcales</taxon>
        <taxon>Microbacteriaceae</taxon>
        <taxon>Microbacterium</taxon>
    </lineage>
</organism>